<proteinExistence type="predicted"/>
<dbReference type="AlphaFoldDB" id="A0AAJ6NGE3"/>
<accession>A0AAJ6NGE3</accession>
<gene>
    <name evidence="1" type="ORF">LF296_11305</name>
</gene>
<dbReference type="KEGG" id="aviv:LF296_11305"/>
<organism evidence="1 2">
    <name type="scientific">Acinetobacter vivianii</name>
    <dbReference type="NCBI Taxonomy" id="1776742"/>
    <lineage>
        <taxon>Bacteria</taxon>
        <taxon>Pseudomonadati</taxon>
        <taxon>Pseudomonadota</taxon>
        <taxon>Gammaproteobacteria</taxon>
        <taxon>Moraxellales</taxon>
        <taxon>Moraxellaceae</taxon>
        <taxon>Acinetobacter</taxon>
    </lineage>
</organism>
<sequence length="108" mass="12600">MKIMPWLKPSISSEVAVYKDASNDDIYTAFKEIAGIRTLPSTGSPRYQTIKGKHLYVVNQVILFVYQSKMEVRWLRNFSLSQYVSKARFTIEIQKSNGQKVMEIRYEN</sequence>
<dbReference type="RefSeq" id="WP_272654406.1">
    <property type="nucleotide sequence ID" value="NZ_CP085083.1"/>
</dbReference>
<reference evidence="1" key="2">
    <citation type="submission" date="2023-02" db="EMBL/GenBank/DDBJ databases">
        <authorList>
            <person name="Huang Y."/>
            <person name="Zhang Y."/>
            <person name="Zhang T."/>
            <person name="Wang J."/>
        </authorList>
    </citation>
    <scope>NUCLEOTIDE SEQUENCE</scope>
    <source>
        <strain evidence="1">KJ-1</strain>
    </source>
</reference>
<evidence type="ECO:0000313" key="1">
    <source>
        <dbReference type="EMBL" id="WDZ49919.1"/>
    </source>
</evidence>
<dbReference type="Proteomes" id="UP001199528">
    <property type="component" value="Chromosome"/>
</dbReference>
<protein>
    <submittedName>
        <fullName evidence="1">Uncharacterized protein</fullName>
    </submittedName>
</protein>
<name>A0AAJ6NGE3_9GAMM</name>
<dbReference type="EMBL" id="CP085083">
    <property type="protein sequence ID" value="WDZ49919.1"/>
    <property type="molecule type" value="Genomic_DNA"/>
</dbReference>
<evidence type="ECO:0000313" key="2">
    <source>
        <dbReference type="Proteomes" id="UP001199528"/>
    </source>
</evidence>
<reference evidence="1" key="1">
    <citation type="journal article" date="2022" name="Front Environ Sci">
        <title>Complete genome sequence analysis of a novel alkane-degrading bacterial strain, Acinetobacter vivianii KJ-1, and its diesel degradation ability.</title>
        <authorList>
            <person name="Zhang Y."/>
            <person name="Song F."/>
            <person name="Wang J."/>
            <person name="Zhao Q."/>
            <person name="Zheng L."/>
            <person name="Wang Z."/>
            <person name="Zhang X."/>
            <person name="Gao Y."/>
            <person name="Chen G."/>
            <person name="Huang Y."/>
        </authorList>
    </citation>
    <scope>NUCLEOTIDE SEQUENCE</scope>
    <source>
        <strain evidence="1">KJ-1</strain>
    </source>
</reference>